<dbReference type="STRING" id="1245528.M3K643"/>
<reference evidence="4 5" key="1">
    <citation type="submission" date="2013-02" db="EMBL/GenBank/DDBJ databases">
        <title>Genome sequence of Candida maltosa Xu316, a potential industrial strain for xylitol and ethanol production.</title>
        <authorList>
            <person name="Yu J."/>
            <person name="Wang Q."/>
            <person name="Geng X."/>
            <person name="Bao W."/>
            <person name="He P."/>
            <person name="Cai J."/>
        </authorList>
    </citation>
    <scope>NUCLEOTIDE SEQUENCE [LARGE SCALE GENOMIC DNA]</scope>
    <source>
        <strain evidence="5">Xu316</strain>
    </source>
</reference>
<sequence>MVQQIVASDIESIRNAAQILNSRLTSRAYIDNNILFNCINWKRLVSDQIEELPQLNDLIISEKLYNNDKNTINLIHALLNIIDKQRSHQTIVTETITNKDAKIESLQKQVNQLTKKINDTERETRNKVIKYTSMQSRINELTKQNKSFSDDLNKVKNWTMDTKNKYKVEMKRKNLEIESLQNKLIERSRNIPTAIEYAGGSSNSSDGLMVQNNYPIIENSTGLIINNPDLVADLNIQKEIADSSNKFFQELFCQDEFGIE</sequence>
<proteinExistence type="inferred from homology"/>
<name>M3K643_CANMX</name>
<evidence type="ECO:0000313" key="5">
    <source>
        <dbReference type="Proteomes" id="UP000011777"/>
    </source>
</evidence>
<dbReference type="Proteomes" id="UP000011777">
    <property type="component" value="Unassembled WGS sequence"/>
</dbReference>
<feature type="coiled-coil region" evidence="3">
    <location>
        <begin position="163"/>
        <end position="190"/>
    </location>
</feature>
<gene>
    <name evidence="4" type="ORF">G210_1447</name>
</gene>
<comment type="similarity">
    <text evidence="1">Belongs to the ADIP family.</text>
</comment>
<keyword evidence="2 3" id="KW-0175">Coiled coil</keyword>
<evidence type="ECO:0000256" key="2">
    <source>
        <dbReference type="ARBA" id="ARBA00023054"/>
    </source>
</evidence>
<protein>
    <submittedName>
        <fullName evidence="4">Uncharacterized protein</fullName>
    </submittedName>
</protein>
<organism evidence="4 5">
    <name type="scientific">Candida maltosa (strain Xu316)</name>
    <name type="common">Yeast</name>
    <dbReference type="NCBI Taxonomy" id="1245528"/>
    <lineage>
        <taxon>Eukaryota</taxon>
        <taxon>Fungi</taxon>
        <taxon>Dikarya</taxon>
        <taxon>Ascomycota</taxon>
        <taxon>Saccharomycotina</taxon>
        <taxon>Pichiomycetes</taxon>
        <taxon>Debaryomycetaceae</taxon>
        <taxon>Candida/Lodderomyces clade</taxon>
        <taxon>Candida</taxon>
    </lineage>
</organism>
<keyword evidence="5" id="KW-1185">Reference proteome</keyword>
<comment type="caution">
    <text evidence="4">The sequence shown here is derived from an EMBL/GenBank/DDBJ whole genome shotgun (WGS) entry which is preliminary data.</text>
</comment>
<dbReference type="Pfam" id="PF11559">
    <property type="entry name" value="ADIP"/>
    <property type="match status" value="1"/>
</dbReference>
<dbReference type="InterPro" id="IPR021622">
    <property type="entry name" value="Afadin/alpha-actinin-bd"/>
</dbReference>
<evidence type="ECO:0000313" key="4">
    <source>
        <dbReference type="EMBL" id="EMG50715.1"/>
    </source>
</evidence>
<feature type="coiled-coil region" evidence="3">
    <location>
        <begin position="96"/>
        <end position="123"/>
    </location>
</feature>
<dbReference type="OrthoDB" id="312015at2759"/>
<accession>M3K643</accession>
<evidence type="ECO:0000256" key="1">
    <source>
        <dbReference type="ARBA" id="ARBA00009291"/>
    </source>
</evidence>
<dbReference type="HOGENOM" id="CLU_1069560_0_0_1"/>
<dbReference type="AlphaFoldDB" id="M3K643"/>
<dbReference type="EMBL" id="AOGT01000143">
    <property type="protein sequence ID" value="EMG50715.1"/>
    <property type="molecule type" value="Genomic_DNA"/>
</dbReference>
<evidence type="ECO:0000256" key="3">
    <source>
        <dbReference type="SAM" id="Coils"/>
    </source>
</evidence>
<dbReference type="eggNOG" id="ENOG502T0E0">
    <property type="taxonomic scope" value="Eukaryota"/>
</dbReference>